<evidence type="ECO:0000256" key="1">
    <source>
        <dbReference type="SAM" id="MobiDB-lite"/>
    </source>
</evidence>
<evidence type="ECO:0000313" key="2">
    <source>
        <dbReference type="EMBL" id="KAK9929797.1"/>
    </source>
</evidence>
<dbReference type="EMBL" id="JBEDUW010000005">
    <property type="protein sequence ID" value="KAK9929797.1"/>
    <property type="molecule type" value="Genomic_DNA"/>
</dbReference>
<accession>A0AAW1WYQ0</accession>
<keyword evidence="3" id="KW-1185">Reference proteome</keyword>
<evidence type="ECO:0000313" key="3">
    <source>
        <dbReference type="Proteomes" id="UP001457282"/>
    </source>
</evidence>
<name>A0AAW1WYQ0_RUBAR</name>
<dbReference type="AlphaFoldDB" id="A0AAW1WYQ0"/>
<feature type="region of interest" description="Disordered" evidence="1">
    <location>
        <begin position="13"/>
        <end position="34"/>
    </location>
</feature>
<proteinExistence type="predicted"/>
<comment type="caution">
    <text evidence="2">The sequence shown here is derived from an EMBL/GenBank/DDBJ whole genome shotgun (WGS) entry which is preliminary data.</text>
</comment>
<reference evidence="2 3" key="1">
    <citation type="journal article" date="2023" name="G3 (Bethesda)">
        <title>A chromosome-length genome assembly and annotation of blackberry (Rubus argutus, cv. 'Hillquist').</title>
        <authorList>
            <person name="Bruna T."/>
            <person name="Aryal R."/>
            <person name="Dudchenko O."/>
            <person name="Sargent D.J."/>
            <person name="Mead D."/>
            <person name="Buti M."/>
            <person name="Cavallini A."/>
            <person name="Hytonen T."/>
            <person name="Andres J."/>
            <person name="Pham M."/>
            <person name="Weisz D."/>
            <person name="Mascagni F."/>
            <person name="Usai G."/>
            <person name="Natali L."/>
            <person name="Bassil N."/>
            <person name="Fernandez G.E."/>
            <person name="Lomsadze A."/>
            <person name="Armour M."/>
            <person name="Olukolu B."/>
            <person name="Poorten T."/>
            <person name="Britton C."/>
            <person name="Davik J."/>
            <person name="Ashrafi H."/>
            <person name="Aiden E.L."/>
            <person name="Borodovsky M."/>
            <person name="Worthington M."/>
        </authorList>
    </citation>
    <scope>NUCLEOTIDE SEQUENCE [LARGE SCALE GENOMIC DNA]</scope>
    <source>
        <strain evidence="2">PI 553951</strain>
    </source>
</reference>
<sequence length="116" mass="12898">MLLHEPVLEPPPLSDCSRLPLSPTPSLLTSHDTQHGTLALRLQPSLSPPSQEFYYHRPITIKIVESLRENIVAGKLKSGSEIKALKKNVLDLSTVKGKTEFQLGYKKPTVVMSRDI</sequence>
<protein>
    <submittedName>
        <fullName evidence="2">Uncharacterized protein</fullName>
    </submittedName>
</protein>
<organism evidence="2 3">
    <name type="scientific">Rubus argutus</name>
    <name type="common">Southern blackberry</name>
    <dbReference type="NCBI Taxonomy" id="59490"/>
    <lineage>
        <taxon>Eukaryota</taxon>
        <taxon>Viridiplantae</taxon>
        <taxon>Streptophyta</taxon>
        <taxon>Embryophyta</taxon>
        <taxon>Tracheophyta</taxon>
        <taxon>Spermatophyta</taxon>
        <taxon>Magnoliopsida</taxon>
        <taxon>eudicotyledons</taxon>
        <taxon>Gunneridae</taxon>
        <taxon>Pentapetalae</taxon>
        <taxon>rosids</taxon>
        <taxon>fabids</taxon>
        <taxon>Rosales</taxon>
        <taxon>Rosaceae</taxon>
        <taxon>Rosoideae</taxon>
        <taxon>Rosoideae incertae sedis</taxon>
        <taxon>Rubus</taxon>
    </lineage>
</organism>
<feature type="compositionally biased region" description="Low complexity" evidence="1">
    <location>
        <begin position="19"/>
        <end position="30"/>
    </location>
</feature>
<dbReference type="Proteomes" id="UP001457282">
    <property type="component" value="Unassembled WGS sequence"/>
</dbReference>
<gene>
    <name evidence="2" type="ORF">M0R45_026880</name>
</gene>